<reference evidence="2" key="2">
    <citation type="submission" date="2023-01" db="EMBL/GenBank/DDBJ databases">
        <authorList>
            <person name="Sun Q."/>
            <person name="Evtushenko L."/>
        </authorList>
    </citation>
    <scope>NUCLEOTIDE SEQUENCE</scope>
    <source>
        <strain evidence="2">VKM B-2789</strain>
    </source>
</reference>
<sequence length="882" mass="94174">MSGDYSRNSFDARRHFSLVRLQQGRVGLDSDWNEQAEIIERRARAHAVDALGRHGVPRETVDGFRITLGPAGGPPTLAIGRGRIYVDGLLAENHGGPPLSFDLSELRADGRSPAGVLGEALGAATLDYAAQPYWPTPDPLPAGAGPHLVYLDVWQREVTAIEDATLLEKALGGVDTTTRLQTVWQVRVLPNVGTGVVQAAAALWQRVQRPRAPSGRLTTQLDPAVQPSNPCLIATSGGYGGLENQLYRVEVHEGGPPGTATFKWSRDNATVTTTVDEVISNTLLHVASTGRDALLGFDAGQWVEVTDDHREFAARPGALMKIADVDHESRRISFATPVPADLLPSGVGGDTPGRRHTRLRRWDQAGIVRDGAGGVVADLDAAGAVGAIPIPAAAGTAVALESGIRVAFDLAEADGGFRPGDSWTFAARSIDASVEKLDRAPPQGVHRHCVPLALLGTAEVIDLRPLFNPAAGRIRVASALHVDADGRTRPIRAGQEIPVNLLADGLNVLLHDSIDADSVNDGSFYVTTEIPYRLPAPYAGAGGGVVAYQPVTLPADVVLAGDGILGWRPYAQTLSFLGDLVQKDVPRLGNVSFEREFEVFDNGGPASRWAVGGGNVVVQTQALAGTSTTPQAVTLPTMAVHRHRMKEDAAYVGLTCEEPLSGSIGLVYNWLSPADFSLFVAREVWVPIGFSGAMANLVVSHSQIKGGQIVPGSQHEKTVFGASDPRRITLDIKQTGRRLQFGCSAQFSGQPVTFPDLEFPITTRLLPDSRLGLLTAGTGTTRFTRLQVIYGNDLPTTLVPAGLNSRLLSRLVVKRSLLELTSERSTLSTTPAPEPDFETWFWLTPPTSAYYGYRYGGYGGFLGIGFGRLVAGAGMMERRREP</sequence>
<comment type="caution">
    <text evidence="2">The sequence shown here is derived from an EMBL/GenBank/DDBJ whole genome shotgun (WGS) entry which is preliminary data.</text>
</comment>
<reference evidence="2" key="1">
    <citation type="journal article" date="2014" name="Int. J. Syst. Evol. Microbiol.">
        <title>Complete genome sequence of Corynebacterium casei LMG S-19264T (=DSM 44701T), isolated from a smear-ripened cheese.</title>
        <authorList>
            <consortium name="US DOE Joint Genome Institute (JGI-PGF)"/>
            <person name="Walter F."/>
            <person name="Albersmeier A."/>
            <person name="Kalinowski J."/>
            <person name="Ruckert C."/>
        </authorList>
    </citation>
    <scope>NUCLEOTIDE SEQUENCE</scope>
    <source>
        <strain evidence="2">VKM B-2789</strain>
    </source>
</reference>
<dbReference type="AlphaFoldDB" id="A0A9W6JWG6"/>
<dbReference type="Proteomes" id="UP001143330">
    <property type="component" value="Unassembled WGS sequence"/>
</dbReference>
<organism evidence="2 3">
    <name type="scientific">Ancylobacter defluvii</name>
    <dbReference type="NCBI Taxonomy" id="1282440"/>
    <lineage>
        <taxon>Bacteria</taxon>
        <taxon>Pseudomonadati</taxon>
        <taxon>Pseudomonadota</taxon>
        <taxon>Alphaproteobacteria</taxon>
        <taxon>Hyphomicrobiales</taxon>
        <taxon>Xanthobacteraceae</taxon>
        <taxon>Ancylobacter</taxon>
    </lineage>
</organism>
<keyword evidence="1" id="KW-1133">Transmembrane helix</keyword>
<keyword evidence="1" id="KW-0472">Membrane</keyword>
<evidence type="ECO:0000256" key="1">
    <source>
        <dbReference type="SAM" id="Phobius"/>
    </source>
</evidence>
<dbReference type="InterPro" id="IPR045392">
    <property type="entry name" value="DUF6519"/>
</dbReference>
<dbReference type="Pfam" id="PF20129">
    <property type="entry name" value="DUF6519"/>
    <property type="match status" value="2"/>
</dbReference>
<evidence type="ECO:0000313" key="2">
    <source>
        <dbReference type="EMBL" id="GLK83823.1"/>
    </source>
</evidence>
<keyword evidence="3" id="KW-1185">Reference proteome</keyword>
<proteinExistence type="predicted"/>
<protein>
    <recommendedName>
        <fullName evidence="4">DUF4815 domain-containing protein</fullName>
    </recommendedName>
</protein>
<evidence type="ECO:0000313" key="3">
    <source>
        <dbReference type="Proteomes" id="UP001143330"/>
    </source>
</evidence>
<dbReference type="RefSeq" id="WP_213364026.1">
    <property type="nucleotide sequence ID" value="NZ_BSFM01000011.1"/>
</dbReference>
<keyword evidence="1" id="KW-0812">Transmembrane</keyword>
<name>A0A9W6JWG6_9HYPH</name>
<dbReference type="EMBL" id="BSFM01000011">
    <property type="protein sequence ID" value="GLK83823.1"/>
    <property type="molecule type" value="Genomic_DNA"/>
</dbReference>
<evidence type="ECO:0008006" key="4">
    <source>
        <dbReference type="Google" id="ProtNLM"/>
    </source>
</evidence>
<feature type="transmembrane region" description="Helical" evidence="1">
    <location>
        <begin position="855"/>
        <end position="876"/>
    </location>
</feature>
<gene>
    <name evidence="2" type="ORF">GCM10017653_18930</name>
</gene>
<accession>A0A9W6JWG6</accession>